<feature type="non-terminal residue" evidence="1">
    <location>
        <position position="1"/>
    </location>
</feature>
<gene>
    <name evidence="1" type="ORF">GMARGA_LOCUS43202</name>
</gene>
<name>A0ABN7XIZ6_GIGMA</name>
<sequence length="96" mass="11464">LVISELKATKKFDLKQEAIIEEMKQIKVKFEFWQKKGSKNWQYTSLTGNDKFKILYEFNLSQIFLEECAIIIHQLWNNFAKLYKSLKDPQVTGIQF</sequence>
<reference evidence="1 2" key="1">
    <citation type="submission" date="2021-06" db="EMBL/GenBank/DDBJ databases">
        <authorList>
            <person name="Kallberg Y."/>
            <person name="Tangrot J."/>
            <person name="Rosling A."/>
        </authorList>
    </citation>
    <scope>NUCLEOTIDE SEQUENCE [LARGE SCALE GENOMIC DNA]</scope>
    <source>
        <strain evidence="1 2">120-4 pot B 10/14</strain>
    </source>
</reference>
<dbReference type="EMBL" id="CAJVQB010137216">
    <property type="protein sequence ID" value="CAG8854381.1"/>
    <property type="molecule type" value="Genomic_DNA"/>
</dbReference>
<accession>A0ABN7XIZ6</accession>
<protein>
    <submittedName>
        <fullName evidence="1">45345_t:CDS:1</fullName>
    </submittedName>
</protein>
<comment type="caution">
    <text evidence="1">The sequence shown here is derived from an EMBL/GenBank/DDBJ whole genome shotgun (WGS) entry which is preliminary data.</text>
</comment>
<evidence type="ECO:0000313" key="2">
    <source>
        <dbReference type="Proteomes" id="UP000789901"/>
    </source>
</evidence>
<dbReference type="Proteomes" id="UP000789901">
    <property type="component" value="Unassembled WGS sequence"/>
</dbReference>
<keyword evidence="2" id="KW-1185">Reference proteome</keyword>
<evidence type="ECO:0000313" key="1">
    <source>
        <dbReference type="EMBL" id="CAG8854381.1"/>
    </source>
</evidence>
<proteinExistence type="predicted"/>
<organism evidence="1 2">
    <name type="scientific">Gigaspora margarita</name>
    <dbReference type="NCBI Taxonomy" id="4874"/>
    <lineage>
        <taxon>Eukaryota</taxon>
        <taxon>Fungi</taxon>
        <taxon>Fungi incertae sedis</taxon>
        <taxon>Mucoromycota</taxon>
        <taxon>Glomeromycotina</taxon>
        <taxon>Glomeromycetes</taxon>
        <taxon>Diversisporales</taxon>
        <taxon>Gigasporaceae</taxon>
        <taxon>Gigaspora</taxon>
    </lineage>
</organism>